<evidence type="ECO:0000313" key="3">
    <source>
        <dbReference type="EMBL" id="HIU33320.1"/>
    </source>
</evidence>
<dbReference type="InterPro" id="IPR027024">
    <property type="entry name" value="UCP027386_ABC_sbc_TM0202"/>
</dbReference>
<accession>A0A9D1I9J9</accession>
<keyword evidence="1" id="KW-0732">Signal</keyword>
<name>A0A9D1I9J9_9FIRM</name>
<dbReference type="Pfam" id="PF09084">
    <property type="entry name" value="NMT1"/>
    <property type="match status" value="1"/>
</dbReference>
<evidence type="ECO:0000313" key="4">
    <source>
        <dbReference type="Proteomes" id="UP000824072"/>
    </source>
</evidence>
<dbReference type="EMBL" id="DVMU01000048">
    <property type="protein sequence ID" value="HIU33320.1"/>
    <property type="molecule type" value="Genomic_DNA"/>
</dbReference>
<organism evidence="3 4">
    <name type="scientific">Candidatus Pullichristensenella excrementigallinarum</name>
    <dbReference type="NCBI Taxonomy" id="2840907"/>
    <lineage>
        <taxon>Bacteria</taxon>
        <taxon>Bacillati</taxon>
        <taxon>Bacillota</taxon>
        <taxon>Clostridia</taxon>
        <taxon>Candidatus Pullichristensenella</taxon>
    </lineage>
</organism>
<feature type="chain" id="PRO_5039350704" evidence="1">
    <location>
        <begin position="22"/>
        <end position="327"/>
    </location>
</feature>
<protein>
    <submittedName>
        <fullName evidence="3">ABC transporter substrate-binding protein</fullName>
    </submittedName>
</protein>
<evidence type="ECO:0000259" key="2">
    <source>
        <dbReference type="Pfam" id="PF09084"/>
    </source>
</evidence>
<evidence type="ECO:0000256" key="1">
    <source>
        <dbReference type="SAM" id="SignalP"/>
    </source>
</evidence>
<dbReference type="PANTHER" id="PTHR30024:SF46">
    <property type="entry name" value="ABC TRANSPORTER, SUBSTRATE-BINDING LIPOPROTEIN"/>
    <property type="match status" value="1"/>
</dbReference>
<dbReference type="Proteomes" id="UP000824072">
    <property type="component" value="Unassembled WGS sequence"/>
</dbReference>
<dbReference type="SUPFAM" id="SSF53850">
    <property type="entry name" value="Periplasmic binding protein-like II"/>
    <property type="match status" value="1"/>
</dbReference>
<sequence>MKKILAILMVAVLFALPLCLAEEQAGEKTGVTVRVASLKGPTTMGLVKLMQDNDAGTTANEYTFQMEATADAITPLLVRGELDIAMVPCNLAAVLINKTHDLQIAAINTLGVLYVLENGESVQSVEDLRGKTIYSTGKGTTPEYALNYVLAGNGLDPEKDVNVEYKSEATEVASAMLADASTIAVLPQPYVTAVLMQNPDVRVALSLTEEWDKIGNGSAMITGVALVRSEFVQENPEAMEAFLAEYAASTTYVNEHPEEAAQWIADLGIVAQAAMAQKAIPECNIVCVTGEEMQEKVSGYIQALYEQNPESVGGAPADETFFYIAEE</sequence>
<reference evidence="3" key="1">
    <citation type="submission" date="2020-10" db="EMBL/GenBank/DDBJ databases">
        <authorList>
            <person name="Gilroy R."/>
        </authorList>
    </citation>
    <scope>NUCLEOTIDE SEQUENCE</scope>
    <source>
        <strain evidence="3">ChiHcec3-11533</strain>
    </source>
</reference>
<gene>
    <name evidence="3" type="ORF">IAB02_02030</name>
</gene>
<comment type="caution">
    <text evidence="3">The sequence shown here is derived from an EMBL/GenBank/DDBJ whole genome shotgun (WGS) entry which is preliminary data.</text>
</comment>
<dbReference type="InterPro" id="IPR015168">
    <property type="entry name" value="SsuA/THI5"/>
</dbReference>
<dbReference type="Gene3D" id="3.40.190.10">
    <property type="entry name" value="Periplasmic binding protein-like II"/>
    <property type="match status" value="2"/>
</dbReference>
<dbReference type="PIRSF" id="PIRSF027386">
    <property type="entry name" value="UCP027386_ABC_sbc_TM0202"/>
    <property type="match status" value="1"/>
</dbReference>
<dbReference type="AlphaFoldDB" id="A0A9D1I9J9"/>
<reference evidence="3" key="2">
    <citation type="journal article" date="2021" name="PeerJ">
        <title>Extensive microbial diversity within the chicken gut microbiome revealed by metagenomics and culture.</title>
        <authorList>
            <person name="Gilroy R."/>
            <person name="Ravi A."/>
            <person name="Getino M."/>
            <person name="Pursley I."/>
            <person name="Horton D.L."/>
            <person name="Alikhan N.F."/>
            <person name="Baker D."/>
            <person name="Gharbi K."/>
            <person name="Hall N."/>
            <person name="Watson M."/>
            <person name="Adriaenssens E.M."/>
            <person name="Foster-Nyarko E."/>
            <person name="Jarju S."/>
            <person name="Secka A."/>
            <person name="Antonio M."/>
            <person name="Oren A."/>
            <person name="Chaudhuri R.R."/>
            <person name="La Ragione R."/>
            <person name="Hildebrand F."/>
            <person name="Pallen M.J."/>
        </authorList>
    </citation>
    <scope>NUCLEOTIDE SEQUENCE</scope>
    <source>
        <strain evidence="3">ChiHcec3-11533</strain>
    </source>
</reference>
<feature type="signal peptide" evidence="1">
    <location>
        <begin position="1"/>
        <end position="21"/>
    </location>
</feature>
<dbReference type="PANTHER" id="PTHR30024">
    <property type="entry name" value="ALIPHATIC SULFONATES-BINDING PROTEIN-RELATED"/>
    <property type="match status" value="1"/>
</dbReference>
<feature type="domain" description="SsuA/THI5-like" evidence="2">
    <location>
        <begin position="108"/>
        <end position="260"/>
    </location>
</feature>
<proteinExistence type="predicted"/>